<gene>
    <name evidence="2" type="ORF">GTQ48_00185</name>
</gene>
<dbReference type="InterPro" id="IPR051924">
    <property type="entry name" value="GST_Kappa/NadH"/>
</dbReference>
<name>A0A6N9TEI5_9ALTE</name>
<dbReference type="PANTHER" id="PTHR42943">
    <property type="entry name" value="GLUTATHIONE S-TRANSFERASE KAPPA"/>
    <property type="match status" value="1"/>
</dbReference>
<keyword evidence="2" id="KW-0413">Isomerase</keyword>
<sequence>MSEITKQKGASSSTPSPFMRWLTSKLMNYISSEKRQTKLRNKREAKRIKEGRKHVVEYFHQVDDGYSHLAIQTLSKLKAQYDIKLVVHLVPPASDDNFPEPELWKQMSVADAKRIAPFYGLEFDSQNTPPEQSLVQMAAAIFCNLNSEEVIDIGAEISAYLWRGDKEALARLAHQYGSASLDELHAKYELATARRSELKHYNPAMFHYEGEWYWGVDRLYHLENRLNALGATTNDMVPLGKVPLDKVPLDKIPLIAPRPEVASQFGENASTLTLEFFVSLRSPYTAIAWDPTIKFAKQSGINLVVKPVLPMVMRGVPATKEKKIYIATDVAREARALNVEYGNFYDPIGEPVLRGYSLYMWALTQNKGNDLLCAFLKAAFARGVNCNKHQGIQQVAENAGLDWREARLHLHDDNWQQLLEDNRLSMYEFGSWGVPSYRLLDQNENEVLAVWGQDRLWLVAQKVKELSE</sequence>
<protein>
    <submittedName>
        <fullName evidence="2">2-hydroxychromene-2-carboxylate isomerase</fullName>
    </submittedName>
</protein>
<evidence type="ECO:0000313" key="2">
    <source>
        <dbReference type="EMBL" id="NDW13949.1"/>
    </source>
</evidence>
<dbReference type="InterPro" id="IPR001853">
    <property type="entry name" value="DSBA-like_thioredoxin_dom"/>
</dbReference>
<dbReference type="GO" id="GO:0016491">
    <property type="term" value="F:oxidoreductase activity"/>
    <property type="evidence" value="ECO:0007669"/>
    <property type="project" value="InterPro"/>
</dbReference>
<dbReference type="Proteomes" id="UP000471381">
    <property type="component" value="Unassembled WGS sequence"/>
</dbReference>
<accession>A0A6N9TEI5</accession>
<dbReference type="PANTHER" id="PTHR42943:SF2">
    <property type="entry name" value="GLUTATHIONE S-TRANSFERASE KAPPA 1"/>
    <property type="match status" value="1"/>
</dbReference>
<proteinExistence type="predicted"/>
<dbReference type="SUPFAM" id="SSF52833">
    <property type="entry name" value="Thioredoxin-like"/>
    <property type="match status" value="2"/>
</dbReference>
<dbReference type="AlphaFoldDB" id="A0A6N9TEI5"/>
<dbReference type="EMBL" id="JAAAWO010000001">
    <property type="protein sequence ID" value="NDW13949.1"/>
    <property type="molecule type" value="Genomic_DNA"/>
</dbReference>
<evidence type="ECO:0000259" key="1">
    <source>
        <dbReference type="Pfam" id="PF01323"/>
    </source>
</evidence>
<feature type="domain" description="DSBA-like thioredoxin" evidence="1">
    <location>
        <begin position="273"/>
        <end position="462"/>
    </location>
</feature>
<comment type="caution">
    <text evidence="2">The sequence shown here is derived from an EMBL/GenBank/DDBJ whole genome shotgun (WGS) entry which is preliminary data.</text>
</comment>
<evidence type="ECO:0000313" key="3">
    <source>
        <dbReference type="Proteomes" id="UP000471381"/>
    </source>
</evidence>
<dbReference type="InterPro" id="IPR036249">
    <property type="entry name" value="Thioredoxin-like_sf"/>
</dbReference>
<dbReference type="RefSeq" id="WP_163104313.1">
    <property type="nucleotide sequence ID" value="NZ_JAAAWO010000001.1"/>
</dbReference>
<organism evidence="2 3">
    <name type="scientific">Alteromonas genovensis</name>
    <dbReference type="NCBI Taxonomy" id="471225"/>
    <lineage>
        <taxon>Bacteria</taxon>
        <taxon>Pseudomonadati</taxon>
        <taxon>Pseudomonadota</taxon>
        <taxon>Gammaproteobacteria</taxon>
        <taxon>Alteromonadales</taxon>
        <taxon>Alteromonadaceae</taxon>
        <taxon>Alteromonas/Salinimonas group</taxon>
        <taxon>Alteromonas</taxon>
    </lineage>
</organism>
<dbReference type="GO" id="GO:0016853">
    <property type="term" value="F:isomerase activity"/>
    <property type="evidence" value="ECO:0007669"/>
    <property type="project" value="UniProtKB-KW"/>
</dbReference>
<dbReference type="Pfam" id="PF01323">
    <property type="entry name" value="DSBA"/>
    <property type="match status" value="1"/>
</dbReference>
<dbReference type="Gene3D" id="3.40.30.10">
    <property type="entry name" value="Glutaredoxin"/>
    <property type="match status" value="2"/>
</dbReference>
<reference evidence="2 3" key="1">
    <citation type="submission" date="2020-01" db="EMBL/GenBank/DDBJ databases">
        <title>Genomes of bacteria type strains.</title>
        <authorList>
            <person name="Chen J."/>
            <person name="Zhu S."/>
            <person name="Yang J."/>
        </authorList>
    </citation>
    <scope>NUCLEOTIDE SEQUENCE [LARGE SCALE GENOMIC DNA]</scope>
    <source>
        <strain evidence="2 3">LMG 24078</strain>
    </source>
</reference>
<keyword evidence="3" id="KW-1185">Reference proteome</keyword>